<feature type="compositionally biased region" description="Low complexity" evidence="1">
    <location>
        <begin position="69"/>
        <end position="88"/>
    </location>
</feature>
<keyword evidence="5" id="KW-1185">Reference proteome</keyword>
<evidence type="ECO:0000256" key="2">
    <source>
        <dbReference type="SAM" id="SignalP"/>
    </source>
</evidence>
<sequence>MYTLLTIAVVSMIVTAINGEAPLPRRFQRIEQPAPYPPRGFRPNQPFNLPERVTAPKPVYGVPEKVDSTTESDLTTPETTTVDVPPESNQKLKEREELVENQNMGIYYIYHPDGLLQRINYATKNDVKNMAYRAEFKYENVQPIVEPIYTYDPNTFELRQILL</sequence>
<feature type="chain" id="PRO_5043329390" description="DUF4794 domain-containing protein" evidence="2">
    <location>
        <begin position="20"/>
        <end position="163"/>
    </location>
</feature>
<organism evidence="4 5">
    <name type="scientific">Popillia japonica</name>
    <name type="common">Japanese beetle</name>
    <dbReference type="NCBI Taxonomy" id="7064"/>
    <lineage>
        <taxon>Eukaryota</taxon>
        <taxon>Metazoa</taxon>
        <taxon>Ecdysozoa</taxon>
        <taxon>Arthropoda</taxon>
        <taxon>Hexapoda</taxon>
        <taxon>Insecta</taxon>
        <taxon>Pterygota</taxon>
        <taxon>Neoptera</taxon>
        <taxon>Endopterygota</taxon>
        <taxon>Coleoptera</taxon>
        <taxon>Polyphaga</taxon>
        <taxon>Scarabaeiformia</taxon>
        <taxon>Scarabaeidae</taxon>
        <taxon>Rutelinae</taxon>
        <taxon>Popillia</taxon>
    </lineage>
</organism>
<name>A0AAW1MS14_POPJA</name>
<protein>
    <recommendedName>
        <fullName evidence="3">DUF4794 domain-containing protein</fullName>
    </recommendedName>
</protein>
<accession>A0AAW1MS14</accession>
<gene>
    <name evidence="4" type="ORF">QE152_g5474</name>
</gene>
<feature type="signal peptide" evidence="2">
    <location>
        <begin position="1"/>
        <end position="19"/>
    </location>
</feature>
<dbReference type="Pfam" id="PF16042">
    <property type="entry name" value="DUF4794"/>
    <property type="match status" value="1"/>
</dbReference>
<proteinExistence type="predicted"/>
<evidence type="ECO:0000259" key="3">
    <source>
        <dbReference type="Pfam" id="PF16042"/>
    </source>
</evidence>
<evidence type="ECO:0000313" key="5">
    <source>
        <dbReference type="Proteomes" id="UP001458880"/>
    </source>
</evidence>
<dbReference type="EMBL" id="JASPKY010000032">
    <property type="protein sequence ID" value="KAK9747281.1"/>
    <property type="molecule type" value="Genomic_DNA"/>
</dbReference>
<dbReference type="InterPro" id="IPR032011">
    <property type="entry name" value="DUF4794"/>
</dbReference>
<evidence type="ECO:0000256" key="1">
    <source>
        <dbReference type="SAM" id="MobiDB-lite"/>
    </source>
</evidence>
<evidence type="ECO:0000313" key="4">
    <source>
        <dbReference type="EMBL" id="KAK9747281.1"/>
    </source>
</evidence>
<keyword evidence="2" id="KW-0732">Signal</keyword>
<feature type="region of interest" description="Disordered" evidence="1">
    <location>
        <begin position="31"/>
        <end position="89"/>
    </location>
</feature>
<reference evidence="4 5" key="1">
    <citation type="journal article" date="2024" name="BMC Genomics">
        <title>De novo assembly and annotation of Popillia japonica's genome with initial clues to its potential as an invasive pest.</title>
        <authorList>
            <person name="Cucini C."/>
            <person name="Boschi S."/>
            <person name="Funari R."/>
            <person name="Cardaioli E."/>
            <person name="Iannotti N."/>
            <person name="Marturano G."/>
            <person name="Paoli F."/>
            <person name="Bruttini M."/>
            <person name="Carapelli A."/>
            <person name="Frati F."/>
            <person name="Nardi F."/>
        </authorList>
    </citation>
    <scope>NUCLEOTIDE SEQUENCE [LARGE SCALE GENOMIC DNA]</scope>
    <source>
        <strain evidence="4">DMR45628</strain>
    </source>
</reference>
<feature type="domain" description="DUF4794" evidence="3">
    <location>
        <begin position="34"/>
        <end position="81"/>
    </location>
</feature>
<dbReference type="AlphaFoldDB" id="A0AAW1MS14"/>
<comment type="caution">
    <text evidence="4">The sequence shown here is derived from an EMBL/GenBank/DDBJ whole genome shotgun (WGS) entry which is preliminary data.</text>
</comment>
<dbReference type="Proteomes" id="UP001458880">
    <property type="component" value="Unassembled WGS sequence"/>
</dbReference>